<evidence type="ECO:0000313" key="3">
    <source>
        <dbReference type="Proteomes" id="UP001597548"/>
    </source>
</evidence>
<accession>A0ABW5ZSD8</accession>
<feature type="transmembrane region" description="Helical" evidence="1">
    <location>
        <begin position="73"/>
        <end position="94"/>
    </location>
</feature>
<sequence length="95" mass="10925">MDRLKTAIVVATLFFIIGTLFLILQICFKGIFEITLFGYYYVYFSVIVNIIVLGLLLLVLIFKTNRIKTLKAIGVLLINIPIAYLYFLIVMKLID</sequence>
<keyword evidence="3" id="KW-1185">Reference proteome</keyword>
<organism evidence="2 3">
    <name type="scientific">Psychroserpens luteus</name>
    <dbReference type="NCBI Taxonomy" id="1434066"/>
    <lineage>
        <taxon>Bacteria</taxon>
        <taxon>Pseudomonadati</taxon>
        <taxon>Bacteroidota</taxon>
        <taxon>Flavobacteriia</taxon>
        <taxon>Flavobacteriales</taxon>
        <taxon>Flavobacteriaceae</taxon>
        <taxon>Psychroserpens</taxon>
    </lineage>
</organism>
<proteinExistence type="predicted"/>
<gene>
    <name evidence="2" type="ORF">ACFS29_09370</name>
</gene>
<evidence type="ECO:0008006" key="4">
    <source>
        <dbReference type="Google" id="ProtNLM"/>
    </source>
</evidence>
<dbReference type="RefSeq" id="WP_194509268.1">
    <property type="nucleotide sequence ID" value="NZ_JADILU010000007.1"/>
</dbReference>
<keyword evidence="1" id="KW-0812">Transmembrane</keyword>
<keyword evidence="1" id="KW-1133">Transmembrane helix</keyword>
<dbReference type="EMBL" id="JBHUOS010000008">
    <property type="protein sequence ID" value="MFD2915847.1"/>
    <property type="molecule type" value="Genomic_DNA"/>
</dbReference>
<dbReference type="Proteomes" id="UP001597548">
    <property type="component" value="Unassembled WGS sequence"/>
</dbReference>
<evidence type="ECO:0000256" key="1">
    <source>
        <dbReference type="SAM" id="Phobius"/>
    </source>
</evidence>
<evidence type="ECO:0000313" key="2">
    <source>
        <dbReference type="EMBL" id="MFD2915847.1"/>
    </source>
</evidence>
<feature type="transmembrane region" description="Helical" evidence="1">
    <location>
        <begin position="7"/>
        <end position="32"/>
    </location>
</feature>
<keyword evidence="1" id="KW-0472">Membrane</keyword>
<protein>
    <recommendedName>
        <fullName evidence="4">Branched-chain amino acid:cation transporter, LIVCS family</fullName>
    </recommendedName>
</protein>
<comment type="caution">
    <text evidence="2">The sequence shown here is derived from an EMBL/GenBank/DDBJ whole genome shotgun (WGS) entry which is preliminary data.</text>
</comment>
<name>A0ABW5ZSD8_9FLAO</name>
<feature type="transmembrane region" description="Helical" evidence="1">
    <location>
        <begin position="38"/>
        <end position="61"/>
    </location>
</feature>
<reference evidence="3" key="1">
    <citation type="journal article" date="2019" name="Int. J. Syst. Evol. Microbiol.">
        <title>The Global Catalogue of Microorganisms (GCM) 10K type strain sequencing project: providing services to taxonomists for standard genome sequencing and annotation.</title>
        <authorList>
            <consortium name="The Broad Institute Genomics Platform"/>
            <consortium name="The Broad Institute Genome Sequencing Center for Infectious Disease"/>
            <person name="Wu L."/>
            <person name="Ma J."/>
        </authorList>
    </citation>
    <scope>NUCLEOTIDE SEQUENCE [LARGE SCALE GENOMIC DNA]</scope>
    <source>
        <strain evidence="3">KCTC 32514</strain>
    </source>
</reference>